<evidence type="ECO:0000313" key="1">
    <source>
        <dbReference type="EMBL" id="MDZ5473723.1"/>
    </source>
</evidence>
<dbReference type="RefSeq" id="WP_322448019.1">
    <property type="nucleotide sequence ID" value="NZ_JAXOFX010000016.1"/>
</dbReference>
<dbReference type="SUPFAM" id="SSF53254">
    <property type="entry name" value="Phosphoglycerate mutase-like"/>
    <property type="match status" value="1"/>
</dbReference>
<accession>A0ABU5J2T6</accession>
<organism evidence="1 2">
    <name type="scientific">Robertmurraya mangrovi</name>
    <dbReference type="NCBI Taxonomy" id="3098077"/>
    <lineage>
        <taxon>Bacteria</taxon>
        <taxon>Bacillati</taxon>
        <taxon>Bacillota</taxon>
        <taxon>Bacilli</taxon>
        <taxon>Bacillales</taxon>
        <taxon>Bacillaceae</taxon>
        <taxon>Robertmurraya</taxon>
    </lineage>
</organism>
<dbReference type="Pfam" id="PF00300">
    <property type="entry name" value="His_Phos_1"/>
    <property type="match status" value="1"/>
</dbReference>
<evidence type="ECO:0000313" key="2">
    <source>
        <dbReference type="Proteomes" id="UP001290455"/>
    </source>
</evidence>
<name>A0ABU5J2T6_9BACI</name>
<dbReference type="Proteomes" id="UP001290455">
    <property type="component" value="Unassembled WGS sequence"/>
</dbReference>
<dbReference type="CDD" id="cd07067">
    <property type="entry name" value="HP_PGM_like"/>
    <property type="match status" value="1"/>
</dbReference>
<sequence length="181" mass="20911">MKKIYLVRHCQAEGQEPKAKLTALGREQAIQLAEFFHSIEVDRIISSPYDRAQESIKFLANQKGIEITLDPRLVERVLSTKPQPNWLEMLKETYEDLHKKFDGGESSEEAVVRGIAIVKELLTKGDNRFILVTHGNLMSLILRYFDQTYGFDQWAALTNPDVFLLEFEEEGKVLITRVWDI</sequence>
<dbReference type="Gene3D" id="3.40.50.1240">
    <property type="entry name" value="Phosphoglycerate mutase-like"/>
    <property type="match status" value="1"/>
</dbReference>
<keyword evidence="2" id="KW-1185">Reference proteome</keyword>
<dbReference type="EC" id="3.1.3.-" evidence="1"/>
<dbReference type="PANTHER" id="PTHR48100">
    <property type="entry name" value="BROAD-SPECIFICITY PHOSPHATASE YOR283W-RELATED"/>
    <property type="match status" value="1"/>
</dbReference>
<dbReference type="InterPro" id="IPR013078">
    <property type="entry name" value="His_Pase_superF_clade-1"/>
</dbReference>
<proteinExistence type="predicted"/>
<comment type="caution">
    <text evidence="1">The sequence shown here is derived from an EMBL/GenBank/DDBJ whole genome shotgun (WGS) entry which is preliminary data.</text>
</comment>
<dbReference type="SMART" id="SM00855">
    <property type="entry name" value="PGAM"/>
    <property type="match status" value="1"/>
</dbReference>
<protein>
    <submittedName>
        <fullName evidence="1">Histidine phosphatase family protein</fullName>
        <ecNumber evidence="1">3.1.3.-</ecNumber>
    </submittedName>
</protein>
<keyword evidence="1" id="KW-0378">Hydrolase</keyword>
<dbReference type="EMBL" id="JAXOFX010000016">
    <property type="protein sequence ID" value="MDZ5473723.1"/>
    <property type="molecule type" value="Genomic_DNA"/>
</dbReference>
<dbReference type="PANTHER" id="PTHR48100:SF1">
    <property type="entry name" value="HISTIDINE PHOSPHATASE FAMILY PROTEIN-RELATED"/>
    <property type="match status" value="1"/>
</dbReference>
<dbReference type="InterPro" id="IPR029033">
    <property type="entry name" value="His_PPase_superfam"/>
</dbReference>
<gene>
    <name evidence="1" type="ORF">SM124_18555</name>
</gene>
<reference evidence="1 2" key="1">
    <citation type="submission" date="2023-11" db="EMBL/GenBank/DDBJ databases">
        <title>Bacillus jintuensis, isolated from a mudflat on the Beibu Gulf coast.</title>
        <authorList>
            <person name="Li M."/>
        </authorList>
    </citation>
    <scope>NUCLEOTIDE SEQUENCE [LARGE SCALE GENOMIC DNA]</scope>
    <source>
        <strain evidence="1 2">31A1R</strain>
    </source>
</reference>
<dbReference type="GO" id="GO:0016787">
    <property type="term" value="F:hydrolase activity"/>
    <property type="evidence" value="ECO:0007669"/>
    <property type="project" value="UniProtKB-KW"/>
</dbReference>
<dbReference type="InterPro" id="IPR050275">
    <property type="entry name" value="PGM_Phosphatase"/>
</dbReference>